<protein>
    <submittedName>
        <fullName evidence="4">Transcription factor</fullName>
    </submittedName>
</protein>
<feature type="region of interest" description="Disordered" evidence="1">
    <location>
        <begin position="158"/>
        <end position="186"/>
    </location>
</feature>
<dbReference type="Proteomes" id="UP000278807">
    <property type="component" value="Unassembled WGS sequence"/>
</dbReference>
<proteinExistence type="predicted"/>
<reference evidence="2 3" key="2">
    <citation type="submission" date="2018-11" db="EMBL/GenBank/DDBJ databases">
        <authorList>
            <consortium name="Pathogen Informatics"/>
        </authorList>
    </citation>
    <scope>NUCLEOTIDE SEQUENCE [LARGE SCALE GENOMIC DNA]</scope>
</reference>
<evidence type="ECO:0000313" key="3">
    <source>
        <dbReference type="Proteomes" id="UP000278807"/>
    </source>
</evidence>
<organism evidence="4">
    <name type="scientific">Rodentolepis nana</name>
    <name type="common">Dwarf tapeworm</name>
    <name type="synonym">Hymenolepis nana</name>
    <dbReference type="NCBI Taxonomy" id="102285"/>
    <lineage>
        <taxon>Eukaryota</taxon>
        <taxon>Metazoa</taxon>
        <taxon>Spiralia</taxon>
        <taxon>Lophotrochozoa</taxon>
        <taxon>Platyhelminthes</taxon>
        <taxon>Cestoda</taxon>
        <taxon>Eucestoda</taxon>
        <taxon>Cyclophyllidea</taxon>
        <taxon>Hymenolepididae</taxon>
        <taxon>Rodentolepis</taxon>
    </lineage>
</organism>
<feature type="compositionally biased region" description="Pro residues" evidence="1">
    <location>
        <begin position="167"/>
        <end position="186"/>
    </location>
</feature>
<dbReference type="AlphaFoldDB" id="A0A0R3U0J3"/>
<evidence type="ECO:0000313" key="2">
    <source>
        <dbReference type="EMBL" id="VDO16484.1"/>
    </source>
</evidence>
<keyword evidence="3" id="KW-1185">Reference proteome</keyword>
<accession>A0A0R3U0J3</accession>
<dbReference type="EMBL" id="UZAE01015727">
    <property type="protein sequence ID" value="VDO16484.1"/>
    <property type="molecule type" value="Genomic_DNA"/>
</dbReference>
<name>A0A0R3U0J3_RODNA</name>
<sequence>MEVWFPFGQNNNGTDEANLQNRSTEENQMYKSTSRSSQFWGLVGKEINEEVSTHASTVSNTTPLMSAAAAAMAQSFFNRESSGSTNNHLNTLLSAAAVTNLHHGPNMRVGGFPLFNQSPSSSIASEHSASSPNRNYFSPSGETYAHGYMQGNSSSRIGTPNQLHRPPQIPIGPPPNLPPLPPNQIQPPPNYIVGGNISSSADLNVGSASTGNISSSMEQIWPWMTVVGKYSTSNDLLILS</sequence>
<evidence type="ECO:0000256" key="1">
    <source>
        <dbReference type="SAM" id="MobiDB-lite"/>
    </source>
</evidence>
<dbReference type="STRING" id="102285.A0A0R3U0J3"/>
<reference evidence="4" key="1">
    <citation type="submission" date="2017-02" db="UniProtKB">
        <authorList>
            <consortium name="WormBaseParasite"/>
        </authorList>
    </citation>
    <scope>IDENTIFICATION</scope>
</reference>
<dbReference type="WBParaSite" id="HNAJ_0001364201-mRNA-1">
    <property type="protein sequence ID" value="HNAJ_0001364201-mRNA-1"/>
    <property type="gene ID" value="HNAJ_0001364201"/>
</dbReference>
<gene>
    <name evidence="2" type="ORF">HNAJ_LOCUS13616</name>
</gene>
<dbReference type="OrthoDB" id="6275438at2759"/>
<evidence type="ECO:0000313" key="4">
    <source>
        <dbReference type="WBParaSite" id="HNAJ_0001364201-mRNA-1"/>
    </source>
</evidence>